<feature type="domain" description="N-acetyltransferase" evidence="1">
    <location>
        <begin position="12"/>
        <end position="144"/>
    </location>
</feature>
<dbReference type="EMBL" id="BLRX01000644">
    <property type="protein sequence ID" value="GFP26482.1"/>
    <property type="molecule type" value="Genomic_DNA"/>
</dbReference>
<comment type="caution">
    <text evidence="2">The sequence shown here is derived from an EMBL/GenBank/DDBJ whole genome shotgun (WGS) entry which is preliminary data.</text>
</comment>
<feature type="non-terminal residue" evidence="2">
    <location>
        <position position="1"/>
    </location>
</feature>
<protein>
    <recommendedName>
        <fullName evidence="1">N-acetyltransferase domain-containing protein</fullName>
    </recommendedName>
</protein>
<dbReference type="Gene3D" id="3.40.630.30">
    <property type="match status" value="1"/>
</dbReference>
<evidence type="ECO:0000259" key="1">
    <source>
        <dbReference type="PROSITE" id="PS51186"/>
    </source>
</evidence>
<evidence type="ECO:0000313" key="3">
    <source>
        <dbReference type="Proteomes" id="UP000543224"/>
    </source>
</evidence>
<evidence type="ECO:0000313" key="2">
    <source>
        <dbReference type="EMBL" id="GFP26482.1"/>
    </source>
</evidence>
<dbReference type="InterPro" id="IPR016181">
    <property type="entry name" value="Acyl_CoA_acyltransferase"/>
</dbReference>
<sequence>DYLALNQFGNQMRKERLPDDPPHSLEETIQEAQNIPPIVDLWLWVVDHPHGKGIIASGNAQIIRLEQNQHMAHFNISVLPDFRDQGIETELLRKITEVAEQEGRSVLISGTNNRVPSGEALMRKLGAEKALEGHTNQLDLLKLDRGLLAAWIEQATEKAGGFELLFWEGPFPEDARMYK</sequence>
<dbReference type="Proteomes" id="UP000543224">
    <property type="component" value="Unassembled WGS sequence"/>
</dbReference>
<proteinExistence type="predicted"/>
<accession>A0A6V8P1S4</accession>
<organism evidence="2 3">
    <name type="scientific">Candidatus Hakubella thermalkaliphila</name>
    <dbReference type="NCBI Taxonomy" id="2754717"/>
    <lineage>
        <taxon>Bacteria</taxon>
        <taxon>Bacillati</taxon>
        <taxon>Actinomycetota</taxon>
        <taxon>Actinomycetota incertae sedis</taxon>
        <taxon>Candidatus Hakubellales</taxon>
        <taxon>Candidatus Hakubellaceae</taxon>
        <taxon>Candidatus Hakubella</taxon>
    </lineage>
</organism>
<dbReference type="PROSITE" id="PS51186">
    <property type="entry name" value="GNAT"/>
    <property type="match status" value="1"/>
</dbReference>
<gene>
    <name evidence="2" type="ORF">HKBW3S25_01976</name>
</gene>
<reference evidence="2 3" key="1">
    <citation type="journal article" date="2020" name="Front. Microbiol.">
        <title>Single-cell genomics of novel Actinobacteria with the Wood-Ljungdahl pathway discovered in a serpentinizing system.</title>
        <authorList>
            <person name="Merino N."/>
            <person name="Kawai M."/>
            <person name="Boyd E.S."/>
            <person name="Colman D.R."/>
            <person name="McGlynn S.E."/>
            <person name="Nealson K.H."/>
            <person name="Kurokawa K."/>
            <person name="Hongoh Y."/>
        </authorList>
    </citation>
    <scope>NUCLEOTIDE SEQUENCE [LARGE SCALE GENOMIC DNA]</scope>
    <source>
        <strain evidence="2 3">S25</strain>
    </source>
</reference>
<dbReference type="SUPFAM" id="SSF55729">
    <property type="entry name" value="Acyl-CoA N-acyltransferases (Nat)"/>
    <property type="match status" value="1"/>
</dbReference>
<name>A0A6V8P1S4_9ACTN</name>
<dbReference type="GO" id="GO:0016747">
    <property type="term" value="F:acyltransferase activity, transferring groups other than amino-acyl groups"/>
    <property type="evidence" value="ECO:0007669"/>
    <property type="project" value="InterPro"/>
</dbReference>
<dbReference type="AlphaFoldDB" id="A0A6V8P1S4"/>
<dbReference type="Pfam" id="PF00583">
    <property type="entry name" value="Acetyltransf_1"/>
    <property type="match status" value="1"/>
</dbReference>
<dbReference type="InterPro" id="IPR000182">
    <property type="entry name" value="GNAT_dom"/>
</dbReference>
<feature type="non-terminal residue" evidence="2">
    <location>
        <position position="179"/>
    </location>
</feature>